<name>A0ACB6ZE09_THEGA</name>
<evidence type="ECO:0000313" key="1">
    <source>
        <dbReference type="EMBL" id="KAF9647673.1"/>
    </source>
</evidence>
<proteinExistence type="predicted"/>
<reference evidence="1" key="1">
    <citation type="submission" date="2019-10" db="EMBL/GenBank/DDBJ databases">
        <authorList>
            <consortium name="DOE Joint Genome Institute"/>
            <person name="Kuo A."/>
            <person name="Miyauchi S."/>
            <person name="Kiss E."/>
            <person name="Drula E."/>
            <person name="Kohler A."/>
            <person name="Sanchez-Garcia M."/>
            <person name="Andreopoulos B."/>
            <person name="Barry K.W."/>
            <person name="Bonito G."/>
            <person name="Buee M."/>
            <person name="Carver A."/>
            <person name="Chen C."/>
            <person name="Cichocki N."/>
            <person name="Clum A."/>
            <person name="Culley D."/>
            <person name="Crous P.W."/>
            <person name="Fauchery L."/>
            <person name="Girlanda M."/>
            <person name="Hayes R."/>
            <person name="Keri Z."/>
            <person name="Labutti K."/>
            <person name="Lipzen A."/>
            <person name="Lombard V."/>
            <person name="Magnuson J."/>
            <person name="Maillard F."/>
            <person name="Morin E."/>
            <person name="Murat C."/>
            <person name="Nolan M."/>
            <person name="Ohm R."/>
            <person name="Pangilinan J."/>
            <person name="Pereira M."/>
            <person name="Perotto S."/>
            <person name="Peter M."/>
            <person name="Riley R."/>
            <person name="Sitrit Y."/>
            <person name="Stielow B."/>
            <person name="Szollosi G."/>
            <person name="Zifcakova L."/>
            <person name="Stursova M."/>
            <person name="Spatafora J.W."/>
            <person name="Tedersoo L."/>
            <person name="Vaario L.-M."/>
            <person name="Yamada A."/>
            <person name="Yan M."/>
            <person name="Wang P."/>
            <person name="Xu J."/>
            <person name="Bruns T."/>
            <person name="Baldrian P."/>
            <person name="Vilgalys R."/>
            <person name="Henrissat B."/>
            <person name="Grigoriev I.V."/>
            <person name="Hibbett D."/>
            <person name="Nagy L.G."/>
            <person name="Martin F.M."/>
        </authorList>
    </citation>
    <scope>NUCLEOTIDE SEQUENCE</scope>
    <source>
        <strain evidence="1">P2</strain>
    </source>
</reference>
<accession>A0ACB6ZE09</accession>
<gene>
    <name evidence="1" type="ORF">BDM02DRAFT_2526916</name>
</gene>
<sequence>MILPSPLTRTGSVIIPHPPSMQDTRRIQSMQPSPSISSSLRDRDSDDRDQTGYKDGLYDSPVVPVDDKIDLDVVVDTGPLNPAPMNIIAEGLEHEQTSASSYLPDMTIPSSGSINDGGTEDTGPPFSVIASEGSEEYRDGHERHDETQSGGGGGVYLEPLRSAPSDVPEMHVSVPARDSAPSLERHGGIGSLVARKSSLFKTHSSNNLHDKRSSVPLPSAVITGVERTFVGTGAA</sequence>
<reference evidence="1" key="2">
    <citation type="journal article" date="2020" name="Nat. Commun.">
        <title>Large-scale genome sequencing of mycorrhizal fungi provides insights into the early evolution of symbiotic traits.</title>
        <authorList>
            <person name="Miyauchi S."/>
            <person name="Kiss E."/>
            <person name="Kuo A."/>
            <person name="Drula E."/>
            <person name="Kohler A."/>
            <person name="Sanchez-Garcia M."/>
            <person name="Morin E."/>
            <person name="Andreopoulos B."/>
            <person name="Barry K.W."/>
            <person name="Bonito G."/>
            <person name="Buee M."/>
            <person name="Carver A."/>
            <person name="Chen C."/>
            <person name="Cichocki N."/>
            <person name="Clum A."/>
            <person name="Culley D."/>
            <person name="Crous P.W."/>
            <person name="Fauchery L."/>
            <person name="Girlanda M."/>
            <person name="Hayes R.D."/>
            <person name="Keri Z."/>
            <person name="LaButti K."/>
            <person name="Lipzen A."/>
            <person name="Lombard V."/>
            <person name="Magnuson J."/>
            <person name="Maillard F."/>
            <person name="Murat C."/>
            <person name="Nolan M."/>
            <person name="Ohm R.A."/>
            <person name="Pangilinan J."/>
            <person name="Pereira M.F."/>
            <person name="Perotto S."/>
            <person name="Peter M."/>
            <person name="Pfister S."/>
            <person name="Riley R."/>
            <person name="Sitrit Y."/>
            <person name="Stielow J.B."/>
            <person name="Szollosi G."/>
            <person name="Zifcakova L."/>
            <person name="Stursova M."/>
            <person name="Spatafora J.W."/>
            <person name="Tedersoo L."/>
            <person name="Vaario L.M."/>
            <person name="Yamada A."/>
            <person name="Yan M."/>
            <person name="Wang P."/>
            <person name="Xu J."/>
            <person name="Bruns T."/>
            <person name="Baldrian P."/>
            <person name="Vilgalys R."/>
            <person name="Dunand C."/>
            <person name="Henrissat B."/>
            <person name="Grigoriev I.V."/>
            <person name="Hibbett D."/>
            <person name="Nagy L.G."/>
            <person name="Martin F.M."/>
        </authorList>
    </citation>
    <scope>NUCLEOTIDE SEQUENCE</scope>
    <source>
        <strain evidence="1">P2</strain>
    </source>
</reference>
<dbReference type="EMBL" id="MU118028">
    <property type="protein sequence ID" value="KAF9647673.1"/>
    <property type="molecule type" value="Genomic_DNA"/>
</dbReference>
<comment type="caution">
    <text evidence="1">The sequence shown here is derived from an EMBL/GenBank/DDBJ whole genome shotgun (WGS) entry which is preliminary data.</text>
</comment>
<evidence type="ECO:0000313" key="2">
    <source>
        <dbReference type="Proteomes" id="UP000886501"/>
    </source>
</evidence>
<protein>
    <submittedName>
        <fullName evidence="1">Uncharacterized protein</fullName>
    </submittedName>
</protein>
<organism evidence="1 2">
    <name type="scientific">Thelephora ganbajun</name>
    <name type="common">Ganba fungus</name>
    <dbReference type="NCBI Taxonomy" id="370292"/>
    <lineage>
        <taxon>Eukaryota</taxon>
        <taxon>Fungi</taxon>
        <taxon>Dikarya</taxon>
        <taxon>Basidiomycota</taxon>
        <taxon>Agaricomycotina</taxon>
        <taxon>Agaricomycetes</taxon>
        <taxon>Thelephorales</taxon>
        <taxon>Thelephoraceae</taxon>
        <taxon>Thelephora</taxon>
    </lineage>
</organism>
<keyword evidence="2" id="KW-1185">Reference proteome</keyword>
<dbReference type="Proteomes" id="UP000886501">
    <property type="component" value="Unassembled WGS sequence"/>
</dbReference>